<dbReference type="InterPro" id="IPR013211">
    <property type="entry name" value="LVIVD"/>
</dbReference>
<evidence type="ECO:0000313" key="3">
    <source>
        <dbReference type="Proteomes" id="UP001207654"/>
    </source>
</evidence>
<evidence type="ECO:0008006" key="4">
    <source>
        <dbReference type="Google" id="ProtNLM"/>
    </source>
</evidence>
<dbReference type="RefSeq" id="WP_267541229.1">
    <property type="nucleotide sequence ID" value="NZ_JAPNKA010000001.1"/>
</dbReference>
<dbReference type="EMBL" id="JAPNKA010000001">
    <property type="protein sequence ID" value="MCY1082670.1"/>
    <property type="molecule type" value="Genomic_DNA"/>
</dbReference>
<sequence length="524" mass="56550">MRWTRRACTVLVAGVLSMSACKPEEPEPPPPPVTTDSQGDWEDTGRYAACEVVNSSAIACGDLENVKVSGCDVSTLASMPRDGIYTMVYRNDAAVPAIGVGSFRVSADGSLDAFRGATPTERQVDSDTFFLSSTRKQSSSVTVRYSVVGCRAEGNRLYGCYVNCRNGKANGSGTFLAERWTRRAGEAEASGLTLTSESAVEGGLPVDIYVTQGHAYVVSIPDGAERGGLTVFDVSNPAAPVLETRITQLNDNYWNGVWAKGNALYVASASSGVVVFDISEPANPKLLKSLPSGRGQIDVHTVFVEGDRLYGMSPSPSPQTLIFDIQRPTEPVLLGEYAEPGATTDPTVGFPHDALAFEGMLYINHWSSGYLMVDLSDPANPKKVGSYTYPYATSHANAVGKFGDRRIAFEGGESWGAHLRVVDVTDPVHPVRIGEYKLEASASIHNMVLKGERLYISHYHHGVRVLDVSVPENPKEVAYYNTFREADPGRGESFYEGAIGMRVPGDGYVYVIDTSRGLLIFPEP</sequence>
<evidence type="ECO:0000313" key="2">
    <source>
        <dbReference type="EMBL" id="MCY1082670.1"/>
    </source>
</evidence>
<accession>A0ABT4ALV7</accession>
<reference evidence="2 3" key="1">
    <citation type="submission" date="2022-11" db="EMBL/GenBank/DDBJ databases">
        <title>Minimal conservation of predation-associated metabolite biosynthetic gene clusters underscores biosynthetic potential of Myxococcota including descriptions for ten novel species: Archangium lansinium sp. nov., Myxococcus landrumus sp. nov., Nannocystis bai.</title>
        <authorList>
            <person name="Ahearne A."/>
            <person name="Stevens C."/>
            <person name="Phillips K."/>
        </authorList>
    </citation>
    <scope>NUCLEOTIDE SEQUENCE [LARGE SCALE GENOMIC DNA]</scope>
    <source>
        <strain evidence="2 3">MIWBW</strain>
    </source>
</reference>
<name>A0ABT4ALV7_9BACT</name>
<gene>
    <name evidence="2" type="ORF">OV287_50295</name>
</gene>
<comment type="caution">
    <text evidence="2">The sequence shown here is derived from an EMBL/GenBank/DDBJ whole genome shotgun (WGS) entry which is preliminary data.</text>
</comment>
<dbReference type="Proteomes" id="UP001207654">
    <property type="component" value="Unassembled WGS sequence"/>
</dbReference>
<proteinExistence type="predicted"/>
<dbReference type="PROSITE" id="PS51257">
    <property type="entry name" value="PROKAR_LIPOPROTEIN"/>
    <property type="match status" value="1"/>
</dbReference>
<feature type="region of interest" description="Disordered" evidence="1">
    <location>
        <begin position="20"/>
        <end position="41"/>
    </location>
</feature>
<evidence type="ECO:0000256" key="1">
    <source>
        <dbReference type="SAM" id="MobiDB-lite"/>
    </source>
</evidence>
<dbReference type="SUPFAM" id="SSF75011">
    <property type="entry name" value="3-carboxy-cis,cis-mucoante lactonizing enzyme"/>
    <property type="match status" value="1"/>
</dbReference>
<dbReference type="Pfam" id="PF08309">
    <property type="entry name" value="LVIVD"/>
    <property type="match status" value="4"/>
</dbReference>
<keyword evidence="3" id="KW-1185">Reference proteome</keyword>
<protein>
    <recommendedName>
        <fullName evidence="4">LVIVD repeat-containing protein</fullName>
    </recommendedName>
</protein>
<organism evidence="2 3">
    <name type="scientific">Archangium lansingense</name>
    <dbReference type="NCBI Taxonomy" id="2995310"/>
    <lineage>
        <taxon>Bacteria</taxon>
        <taxon>Pseudomonadati</taxon>
        <taxon>Myxococcota</taxon>
        <taxon>Myxococcia</taxon>
        <taxon>Myxococcales</taxon>
        <taxon>Cystobacterineae</taxon>
        <taxon>Archangiaceae</taxon>
        <taxon>Archangium</taxon>
    </lineage>
</organism>